<dbReference type="Pfam" id="PF13340">
    <property type="entry name" value="DUF4096"/>
    <property type="match status" value="1"/>
</dbReference>
<gene>
    <name evidence="3" type="ORF">JK360_32450</name>
</gene>
<dbReference type="InterPro" id="IPR025161">
    <property type="entry name" value="IS402-like_dom"/>
</dbReference>
<dbReference type="PANTHER" id="PTHR46637">
    <property type="entry name" value="TIS1421-TRANSPOSASE PROTEIN A"/>
    <property type="match status" value="1"/>
</dbReference>
<evidence type="ECO:0000256" key="1">
    <source>
        <dbReference type="SAM" id="MobiDB-lite"/>
    </source>
</evidence>
<accession>A0ABS1N1U7</accession>
<feature type="region of interest" description="Disordered" evidence="1">
    <location>
        <begin position="112"/>
        <end position="164"/>
    </location>
</feature>
<dbReference type="PANTHER" id="PTHR46637:SF1">
    <property type="entry name" value="BLL5188 PROTEIN"/>
    <property type="match status" value="1"/>
</dbReference>
<comment type="caution">
    <text evidence="3">The sequence shown here is derived from an EMBL/GenBank/DDBJ whole genome shotgun (WGS) entry which is preliminary data.</text>
</comment>
<proteinExistence type="predicted"/>
<dbReference type="Proteomes" id="UP000629371">
    <property type="component" value="Unassembled WGS sequence"/>
</dbReference>
<feature type="domain" description="Insertion element IS402-like" evidence="2">
    <location>
        <begin position="13"/>
        <end position="83"/>
    </location>
</feature>
<organism evidence="3 4">
    <name type="scientific">Streptomyces siderophoricus</name>
    <dbReference type="NCBI Taxonomy" id="2802281"/>
    <lineage>
        <taxon>Bacteria</taxon>
        <taxon>Bacillati</taxon>
        <taxon>Actinomycetota</taxon>
        <taxon>Actinomycetes</taxon>
        <taxon>Kitasatosporales</taxon>
        <taxon>Streptomycetaceae</taxon>
        <taxon>Streptomyces</taxon>
    </lineage>
</organism>
<feature type="compositionally biased region" description="Basic and acidic residues" evidence="1">
    <location>
        <begin position="116"/>
        <end position="134"/>
    </location>
</feature>
<dbReference type="EMBL" id="JAERRI010000024">
    <property type="protein sequence ID" value="MBL1093973.1"/>
    <property type="molecule type" value="Genomic_DNA"/>
</dbReference>
<keyword evidence="4" id="KW-1185">Reference proteome</keyword>
<evidence type="ECO:0000259" key="2">
    <source>
        <dbReference type="Pfam" id="PF13340"/>
    </source>
</evidence>
<dbReference type="InterPro" id="IPR052909">
    <property type="entry name" value="Transposase_6_like"/>
</dbReference>
<name>A0ABS1N1U7_9ACTN</name>
<evidence type="ECO:0000313" key="3">
    <source>
        <dbReference type="EMBL" id="MBL1093973.1"/>
    </source>
</evidence>
<protein>
    <submittedName>
        <fullName evidence="3">Transposase</fullName>
    </submittedName>
</protein>
<feature type="compositionally biased region" description="Basic residues" evidence="1">
    <location>
        <begin position="135"/>
        <end position="148"/>
    </location>
</feature>
<sequence>MVDHGGVIRRHELSDAEWDFVRPLLPEPSGGRKRLDDRTVLNGIVRKFRTGSAWRDVPKRCGPWATLHTRFRRWALDGTFERMLRSAQAQADAAGDIDWLVTVDSTVVRATSMQPEPEKGDPQHTVPERADQIRNRLRRGSRGGRRRPSTSSSTSSHADRKTQP</sequence>
<reference evidence="3 4" key="1">
    <citation type="submission" date="2021-01" db="EMBL/GenBank/DDBJ databases">
        <title>WGS of actinomycetes isolated from Thailand.</title>
        <authorList>
            <person name="Thawai C."/>
        </authorList>
    </citation>
    <scope>NUCLEOTIDE SEQUENCE [LARGE SCALE GENOMIC DNA]</scope>
    <source>
        <strain evidence="3 4">CH9-7</strain>
    </source>
</reference>
<evidence type="ECO:0000313" key="4">
    <source>
        <dbReference type="Proteomes" id="UP000629371"/>
    </source>
</evidence>
<dbReference type="RefSeq" id="WP_201810152.1">
    <property type="nucleotide sequence ID" value="NZ_JAERRI010000024.1"/>
</dbReference>